<dbReference type="Pfam" id="PF07608">
    <property type="entry name" value="DUF1571"/>
    <property type="match status" value="1"/>
</dbReference>
<feature type="region of interest" description="Disordered" evidence="1">
    <location>
        <begin position="31"/>
        <end position="51"/>
    </location>
</feature>
<dbReference type="RefSeq" id="WP_095414941.1">
    <property type="nucleotide sequence ID" value="NZ_CP018477.1"/>
</dbReference>
<gene>
    <name evidence="3" type="ORF">THTE_2088</name>
</gene>
<feature type="signal peptide" evidence="2">
    <location>
        <begin position="1"/>
        <end position="27"/>
    </location>
</feature>
<feature type="compositionally biased region" description="Polar residues" evidence="1">
    <location>
        <begin position="31"/>
        <end position="42"/>
    </location>
</feature>
<dbReference type="Gene3D" id="2.50.20.10">
    <property type="entry name" value="Lipoprotein localisation LolA/LolB/LppX"/>
    <property type="match status" value="1"/>
</dbReference>
<keyword evidence="2" id="KW-0732">Signal</keyword>
<dbReference type="InterPro" id="IPR011465">
    <property type="entry name" value="DUF1571"/>
</dbReference>
<accession>A0A286RFF6</accession>
<feature type="chain" id="PRO_5012334953" description="DUF1571 domain-containing protein" evidence="2">
    <location>
        <begin position="28"/>
        <end position="297"/>
    </location>
</feature>
<reference evidence="3 4" key="1">
    <citation type="journal article" name="Front. Microbiol.">
        <title>Sugar Metabolism of the First Thermophilic Planctomycete Thermogutta terrifontis: Comparative Genomic and Transcriptomic Approaches.</title>
        <authorList>
            <person name="Elcheninov A.G."/>
            <person name="Menzel P."/>
            <person name="Gudbergsdottir S.R."/>
            <person name="Slesarev A.I."/>
            <person name="Kadnikov V.V."/>
            <person name="Krogh A."/>
            <person name="Bonch-Osmolovskaya E.A."/>
            <person name="Peng X."/>
            <person name="Kublanov I.V."/>
        </authorList>
    </citation>
    <scope>NUCLEOTIDE SEQUENCE [LARGE SCALE GENOMIC DNA]</scope>
    <source>
        <strain evidence="3 4">R1</strain>
    </source>
</reference>
<evidence type="ECO:0000313" key="4">
    <source>
        <dbReference type="Proteomes" id="UP000215086"/>
    </source>
</evidence>
<organism evidence="3 4">
    <name type="scientific">Thermogutta terrifontis</name>
    <dbReference type="NCBI Taxonomy" id="1331910"/>
    <lineage>
        <taxon>Bacteria</taxon>
        <taxon>Pseudomonadati</taxon>
        <taxon>Planctomycetota</taxon>
        <taxon>Planctomycetia</taxon>
        <taxon>Pirellulales</taxon>
        <taxon>Thermoguttaceae</taxon>
        <taxon>Thermogutta</taxon>
    </lineage>
</organism>
<keyword evidence="4" id="KW-1185">Reference proteome</keyword>
<evidence type="ECO:0000256" key="1">
    <source>
        <dbReference type="SAM" id="MobiDB-lite"/>
    </source>
</evidence>
<dbReference type="EMBL" id="CP018477">
    <property type="protein sequence ID" value="ASV74690.1"/>
    <property type="molecule type" value="Genomic_DNA"/>
</dbReference>
<evidence type="ECO:0000256" key="2">
    <source>
        <dbReference type="SAM" id="SignalP"/>
    </source>
</evidence>
<proteinExistence type="predicted"/>
<sequence>MLTRRFLLSSCSLVAVIAGISLCSGLAAQQANDPSKQSSGPQAQLRIADRSAPQENTVVEHPLMPAIRWAYQGLQDIQKIQDYSAIMVKRERIDGKLNDPEYAFVKIRHKPFSVYMYFLEPASVKGQEVIYVEGANGGKMWAHPAGIRNKLIGTVSLDPTGPIAMQNSRYPITEIGILNLVRRLIEVGEQDMKYGECEVKFFEGAKINDRTCTCIQVVHPVPRRNFRFHLARIYVDTEYNLPIRYESYDWPTEPNGPPQLIEEYTYLNIKLNNGFTDMDFDIRNPNYDFRVKDKEAQ</sequence>
<dbReference type="OrthoDB" id="5456309at2"/>
<dbReference type="KEGG" id="ttf:THTE_2088"/>
<name>A0A286RFF6_9BACT</name>
<evidence type="ECO:0000313" key="3">
    <source>
        <dbReference type="EMBL" id="ASV74690.1"/>
    </source>
</evidence>
<dbReference type="Proteomes" id="UP000215086">
    <property type="component" value="Chromosome"/>
</dbReference>
<dbReference type="AlphaFoldDB" id="A0A286RFF6"/>
<evidence type="ECO:0008006" key="5">
    <source>
        <dbReference type="Google" id="ProtNLM"/>
    </source>
</evidence>
<protein>
    <recommendedName>
        <fullName evidence="5">DUF1571 domain-containing protein</fullName>
    </recommendedName>
</protein>